<dbReference type="Gene3D" id="2.60.40.10">
    <property type="entry name" value="Immunoglobulins"/>
    <property type="match status" value="1"/>
</dbReference>
<evidence type="ECO:0000313" key="3">
    <source>
        <dbReference type="EMBL" id="PJI95139.1"/>
    </source>
</evidence>
<accession>A0A2M8WW40</accession>
<evidence type="ECO:0000256" key="1">
    <source>
        <dbReference type="SAM" id="MobiDB-lite"/>
    </source>
</evidence>
<dbReference type="Pfam" id="PF00801">
    <property type="entry name" value="PKD"/>
    <property type="match status" value="1"/>
</dbReference>
<evidence type="ECO:0000313" key="4">
    <source>
        <dbReference type="Proteomes" id="UP000231586"/>
    </source>
</evidence>
<name>A0A2M8WW40_9MICO</name>
<evidence type="ECO:0000259" key="2">
    <source>
        <dbReference type="PROSITE" id="PS50093"/>
    </source>
</evidence>
<organism evidence="3 4">
    <name type="scientific">Luteimicrobium subarcticum</name>
    <dbReference type="NCBI Taxonomy" id="620910"/>
    <lineage>
        <taxon>Bacteria</taxon>
        <taxon>Bacillati</taxon>
        <taxon>Actinomycetota</taxon>
        <taxon>Actinomycetes</taxon>
        <taxon>Micrococcales</taxon>
        <taxon>Luteimicrobium</taxon>
    </lineage>
</organism>
<feature type="domain" description="PKD" evidence="2">
    <location>
        <begin position="206"/>
        <end position="251"/>
    </location>
</feature>
<dbReference type="SUPFAM" id="SSF49299">
    <property type="entry name" value="PKD domain"/>
    <property type="match status" value="1"/>
</dbReference>
<dbReference type="AlphaFoldDB" id="A0A2M8WW40"/>
<dbReference type="EMBL" id="PGTZ01000006">
    <property type="protein sequence ID" value="PJI95139.1"/>
    <property type="molecule type" value="Genomic_DNA"/>
</dbReference>
<reference evidence="3 4" key="1">
    <citation type="submission" date="2017-11" db="EMBL/GenBank/DDBJ databases">
        <title>Genomic Encyclopedia of Archaeal and Bacterial Type Strains, Phase II (KMG-II): From Individual Species to Whole Genera.</title>
        <authorList>
            <person name="Goeker M."/>
        </authorList>
    </citation>
    <scope>NUCLEOTIDE SEQUENCE [LARGE SCALE GENOMIC DNA]</scope>
    <source>
        <strain evidence="3 4">DSM 22413</strain>
    </source>
</reference>
<comment type="caution">
    <text evidence="3">The sequence shown here is derived from an EMBL/GenBank/DDBJ whole genome shotgun (WGS) entry which is preliminary data.</text>
</comment>
<protein>
    <recommendedName>
        <fullName evidence="2">PKD domain-containing protein</fullName>
    </recommendedName>
</protein>
<keyword evidence="4" id="KW-1185">Reference proteome</keyword>
<dbReference type="InterPro" id="IPR035986">
    <property type="entry name" value="PKD_dom_sf"/>
</dbReference>
<dbReference type="Proteomes" id="UP000231586">
    <property type="component" value="Unassembled WGS sequence"/>
</dbReference>
<feature type="region of interest" description="Disordered" evidence="1">
    <location>
        <begin position="31"/>
        <end position="67"/>
    </location>
</feature>
<dbReference type="InterPro" id="IPR013783">
    <property type="entry name" value="Ig-like_fold"/>
</dbReference>
<sequence>MTPTFSPRLRSIAVIAGLTLAVSTLPTDGTPTSFGGHADGNDVDVVGTSGSDSSDSVADPHDTKKPALPATTEYRRLSSSWCASSTNPAVVAVCKVWFLVATETTDCAAATLLFVRHREIDPDGTPGPWSEYEPAETQPTCTVTIDDIDHALTRDFATVHLAPPPLTVQPATPDVLINVPVIVHTTATPQTLTTTVLDTPVDIEATPTRYTWNFHDGPTRTTTTPGHPYPTSDIQHTYASPGPTTITLTTTWTVRFRVHGQTTWHDATGTATTTSPTHHLTVVTRTTHLVEDPLDP</sequence>
<proteinExistence type="predicted"/>
<dbReference type="InterPro" id="IPR000601">
    <property type="entry name" value="PKD_dom"/>
</dbReference>
<dbReference type="PROSITE" id="PS50093">
    <property type="entry name" value="PKD"/>
    <property type="match status" value="1"/>
</dbReference>
<dbReference type="GO" id="GO:0005975">
    <property type="term" value="P:carbohydrate metabolic process"/>
    <property type="evidence" value="ECO:0007669"/>
    <property type="project" value="UniProtKB-ARBA"/>
</dbReference>
<gene>
    <name evidence="3" type="ORF">CLV34_0993</name>
</gene>
<feature type="compositionally biased region" description="Low complexity" evidence="1">
    <location>
        <begin position="43"/>
        <end position="57"/>
    </location>
</feature>